<keyword evidence="3 5" id="KW-1133">Transmembrane helix</keyword>
<dbReference type="PANTHER" id="PTHR31465:SF1">
    <property type="entry name" value="PROTEIN RTA1-RELATED"/>
    <property type="match status" value="1"/>
</dbReference>
<comment type="caution">
    <text evidence="6">The sequence shown here is derived from an EMBL/GenBank/DDBJ whole genome shotgun (WGS) entry which is preliminary data.</text>
</comment>
<evidence type="ECO:0000256" key="1">
    <source>
        <dbReference type="ARBA" id="ARBA00004141"/>
    </source>
</evidence>
<feature type="transmembrane region" description="Helical" evidence="5">
    <location>
        <begin position="12"/>
        <end position="35"/>
    </location>
</feature>
<dbReference type="Proteomes" id="UP001221757">
    <property type="component" value="Unassembled WGS sequence"/>
</dbReference>
<reference evidence="6" key="1">
    <citation type="submission" date="2023-03" db="EMBL/GenBank/DDBJ databases">
        <title>Massive genome expansion in bonnet fungi (Mycena s.s.) driven by repeated elements and novel gene families across ecological guilds.</title>
        <authorList>
            <consortium name="Lawrence Berkeley National Laboratory"/>
            <person name="Harder C.B."/>
            <person name="Miyauchi S."/>
            <person name="Viragh M."/>
            <person name="Kuo A."/>
            <person name="Thoen E."/>
            <person name="Andreopoulos B."/>
            <person name="Lu D."/>
            <person name="Skrede I."/>
            <person name="Drula E."/>
            <person name="Henrissat B."/>
            <person name="Morin E."/>
            <person name="Kohler A."/>
            <person name="Barry K."/>
            <person name="LaButti K."/>
            <person name="Morin E."/>
            <person name="Salamov A."/>
            <person name="Lipzen A."/>
            <person name="Mereny Z."/>
            <person name="Hegedus B."/>
            <person name="Baldrian P."/>
            <person name="Stursova M."/>
            <person name="Weitz H."/>
            <person name="Taylor A."/>
            <person name="Grigoriev I.V."/>
            <person name="Nagy L.G."/>
            <person name="Martin F."/>
            <person name="Kauserud H."/>
        </authorList>
    </citation>
    <scope>NUCLEOTIDE SEQUENCE</scope>
    <source>
        <strain evidence="6">CBHHK067</strain>
    </source>
</reference>
<dbReference type="AlphaFoldDB" id="A0AAD7BQN8"/>
<feature type="transmembrane region" description="Helical" evidence="5">
    <location>
        <begin position="67"/>
        <end position="86"/>
    </location>
</feature>
<evidence type="ECO:0000256" key="4">
    <source>
        <dbReference type="ARBA" id="ARBA00023136"/>
    </source>
</evidence>
<name>A0AAD7BQN8_MYCRO</name>
<organism evidence="6 7">
    <name type="scientific">Mycena rosella</name>
    <name type="common">Pink bonnet</name>
    <name type="synonym">Agaricus rosellus</name>
    <dbReference type="NCBI Taxonomy" id="1033263"/>
    <lineage>
        <taxon>Eukaryota</taxon>
        <taxon>Fungi</taxon>
        <taxon>Dikarya</taxon>
        <taxon>Basidiomycota</taxon>
        <taxon>Agaricomycotina</taxon>
        <taxon>Agaricomycetes</taxon>
        <taxon>Agaricomycetidae</taxon>
        <taxon>Agaricales</taxon>
        <taxon>Marasmiineae</taxon>
        <taxon>Mycenaceae</taxon>
        <taxon>Mycena</taxon>
    </lineage>
</organism>
<proteinExistence type="predicted"/>
<keyword evidence="4 5" id="KW-0472">Membrane</keyword>
<keyword evidence="7" id="KW-1185">Reference proteome</keyword>
<evidence type="ECO:0000256" key="3">
    <source>
        <dbReference type="ARBA" id="ARBA00022989"/>
    </source>
</evidence>
<dbReference type="InterPro" id="IPR007568">
    <property type="entry name" value="RTA1"/>
</dbReference>
<feature type="transmembrane region" description="Helical" evidence="5">
    <location>
        <begin position="98"/>
        <end position="120"/>
    </location>
</feature>
<evidence type="ECO:0000256" key="5">
    <source>
        <dbReference type="SAM" id="Phobius"/>
    </source>
</evidence>
<gene>
    <name evidence="6" type="ORF">B0H17DRAFT_1218301</name>
</gene>
<dbReference type="GO" id="GO:0016020">
    <property type="term" value="C:membrane"/>
    <property type="evidence" value="ECO:0007669"/>
    <property type="project" value="UniProtKB-SubCell"/>
</dbReference>
<comment type="subcellular location">
    <subcellularLocation>
        <location evidence="1">Membrane</location>
        <topology evidence="1">Multi-pass membrane protein</topology>
    </subcellularLocation>
</comment>
<dbReference type="EMBL" id="JARKIE010000551">
    <property type="protein sequence ID" value="KAJ7628294.1"/>
    <property type="molecule type" value="Genomic_DNA"/>
</dbReference>
<dbReference type="Pfam" id="PF04479">
    <property type="entry name" value="RTA1"/>
    <property type="match status" value="1"/>
</dbReference>
<keyword evidence="2 5" id="KW-0812">Transmembrane</keyword>
<evidence type="ECO:0000313" key="7">
    <source>
        <dbReference type="Proteomes" id="UP001221757"/>
    </source>
</evidence>
<evidence type="ECO:0000313" key="6">
    <source>
        <dbReference type="EMBL" id="KAJ7628294.1"/>
    </source>
</evidence>
<dbReference type="PANTHER" id="PTHR31465">
    <property type="entry name" value="PROTEIN RTA1-RELATED"/>
    <property type="match status" value="1"/>
</dbReference>
<accession>A0AAD7BQN8</accession>
<sequence>MLWFHCFRFGRQPFMLALAVGMAAASAGFVIRILVSHNPTLKDLNIASTLLILLSPCLSHGEDYMFLGRLSAMLGPQVASTAMFIAPAVDYRPRLRSILQIVLAGIAVQLVLFRQCVLPFT</sequence>
<evidence type="ECO:0000256" key="2">
    <source>
        <dbReference type="ARBA" id="ARBA00022692"/>
    </source>
</evidence>
<protein>
    <submittedName>
        <fullName evidence="6">Uncharacterized protein</fullName>
    </submittedName>
</protein>